<evidence type="ECO:0000256" key="8">
    <source>
        <dbReference type="ARBA" id="ARBA00023224"/>
    </source>
</evidence>
<keyword evidence="4 10" id="KW-1133">Transmembrane helix</keyword>
<comment type="subcellular location">
    <subcellularLocation>
        <location evidence="1">Membrane</location>
        <topology evidence="1">Multi-pass membrane protein</topology>
    </subcellularLocation>
</comment>
<comment type="similarity">
    <text evidence="2 9">Belongs to the G-protein coupled receptor 1 family.</text>
</comment>
<dbReference type="PANTHER" id="PTHR24235">
    <property type="entry name" value="NEUROPEPTIDE Y RECEPTOR"/>
    <property type="match status" value="1"/>
</dbReference>
<dbReference type="PANTHER" id="PTHR24235:SF29">
    <property type="entry name" value="GH23382P"/>
    <property type="match status" value="1"/>
</dbReference>
<protein>
    <submittedName>
        <fullName evidence="13">Neuropeptide FF receptor 2-like</fullName>
    </submittedName>
</protein>
<feature type="transmembrane region" description="Helical" evidence="10">
    <location>
        <begin position="62"/>
        <end position="82"/>
    </location>
</feature>
<dbReference type="PRINTS" id="PR00237">
    <property type="entry name" value="GPCRRHODOPSN"/>
</dbReference>
<dbReference type="GO" id="GO:0004983">
    <property type="term" value="F:neuropeptide Y receptor activity"/>
    <property type="evidence" value="ECO:0007669"/>
    <property type="project" value="InterPro"/>
</dbReference>
<organism evidence="12 13">
    <name type="scientific">Branchiostoma floridae</name>
    <name type="common">Florida lancelet</name>
    <name type="synonym">Amphioxus</name>
    <dbReference type="NCBI Taxonomy" id="7739"/>
    <lineage>
        <taxon>Eukaryota</taxon>
        <taxon>Metazoa</taxon>
        <taxon>Chordata</taxon>
        <taxon>Cephalochordata</taxon>
        <taxon>Leptocardii</taxon>
        <taxon>Amphioxiformes</taxon>
        <taxon>Branchiostomatidae</taxon>
        <taxon>Branchiostoma</taxon>
    </lineage>
</organism>
<reference evidence="12" key="1">
    <citation type="journal article" date="2020" name="Nat. Ecol. Evol.">
        <title>Deeply conserved synteny resolves early events in vertebrate evolution.</title>
        <authorList>
            <person name="Simakov O."/>
            <person name="Marletaz F."/>
            <person name="Yue J.X."/>
            <person name="O'Connell B."/>
            <person name="Jenkins J."/>
            <person name="Brandt A."/>
            <person name="Calef R."/>
            <person name="Tung C.H."/>
            <person name="Huang T.K."/>
            <person name="Schmutz J."/>
            <person name="Satoh N."/>
            <person name="Yu J.K."/>
            <person name="Putnam N.H."/>
            <person name="Green R.E."/>
            <person name="Rokhsar D.S."/>
        </authorList>
    </citation>
    <scope>NUCLEOTIDE SEQUENCE [LARGE SCALE GENOMIC DNA]</scope>
    <source>
        <strain evidence="12">S238N-H82</strain>
    </source>
</reference>
<dbReference type="PROSITE" id="PS50262">
    <property type="entry name" value="G_PROTEIN_RECEP_F1_2"/>
    <property type="match status" value="1"/>
</dbReference>
<keyword evidence="8 9" id="KW-0807">Transducer</keyword>
<feature type="domain" description="G-protein coupled receptors family 1 profile" evidence="11">
    <location>
        <begin position="41"/>
        <end position="163"/>
    </location>
</feature>
<keyword evidence="6 10" id="KW-0472">Membrane</keyword>
<evidence type="ECO:0000256" key="6">
    <source>
        <dbReference type="ARBA" id="ARBA00023136"/>
    </source>
</evidence>
<reference evidence="13" key="2">
    <citation type="submission" date="2025-08" db="UniProtKB">
        <authorList>
            <consortium name="RefSeq"/>
        </authorList>
    </citation>
    <scope>IDENTIFICATION</scope>
    <source>
        <strain evidence="13">S238N-H82</strain>
        <tissue evidence="13">Testes</tissue>
    </source>
</reference>
<dbReference type="GO" id="GO:0042923">
    <property type="term" value="F:neuropeptide binding"/>
    <property type="evidence" value="ECO:0000318"/>
    <property type="project" value="GO_Central"/>
</dbReference>
<dbReference type="PROSITE" id="PS00237">
    <property type="entry name" value="G_PROTEIN_RECEP_F1_1"/>
    <property type="match status" value="1"/>
</dbReference>
<dbReference type="PRINTS" id="PR01012">
    <property type="entry name" value="NRPEPTIDEYR"/>
</dbReference>
<evidence type="ECO:0000256" key="4">
    <source>
        <dbReference type="ARBA" id="ARBA00022989"/>
    </source>
</evidence>
<name>A0A9J7M1E2_BRAFL</name>
<gene>
    <name evidence="13" type="primary">LOC118426175</name>
</gene>
<dbReference type="KEGG" id="bfo:118426175"/>
<feature type="transmembrane region" description="Helical" evidence="10">
    <location>
        <begin position="102"/>
        <end position="120"/>
    </location>
</feature>
<sequence length="163" mass="17688">MDTNFSFPLNGTDLTGWKQPLYVRCLIIIGYGAVFLLNIVGNPLVCLVVAKNKNMWNVTNFFIVNVALSDFFVGGICMPFTLVNNLKSGWVFGEVMCTILPMLMGMAIVGSVYTLVAIAIDRYLAVMKPTDGKLNKKTMSVIIATIWGIACAVMIPSAAVQGP</sequence>
<dbReference type="GO" id="GO:0008188">
    <property type="term" value="F:neuropeptide receptor activity"/>
    <property type="evidence" value="ECO:0000318"/>
    <property type="project" value="GO_Central"/>
</dbReference>
<evidence type="ECO:0000313" key="12">
    <source>
        <dbReference type="Proteomes" id="UP000001554"/>
    </source>
</evidence>
<dbReference type="InterPro" id="IPR000611">
    <property type="entry name" value="NPY_rcpt"/>
</dbReference>
<dbReference type="InterPro" id="IPR017452">
    <property type="entry name" value="GPCR_Rhodpsn_7TM"/>
</dbReference>
<dbReference type="Proteomes" id="UP000001554">
    <property type="component" value="Chromosome 11"/>
</dbReference>
<dbReference type="RefSeq" id="XP_035691330.1">
    <property type="nucleotide sequence ID" value="XM_035835437.1"/>
</dbReference>
<feature type="transmembrane region" description="Helical" evidence="10">
    <location>
        <begin position="21"/>
        <end position="50"/>
    </location>
</feature>
<dbReference type="GO" id="GO:0043005">
    <property type="term" value="C:neuron projection"/>
    <property type="evidence" value="ECO:0000318"/>
    <property type="project" value="GO_Central"/>
</dbReference>
<evidence type="ECO:0000256" key="1">
    <source>
        <dbReference type="ARBA" id="ARBA00004141"/>
    </source>
</evidence>
<keyword evidence="12" id="KW-1185">Reference proteome</keyword>
<evidence type="ECO:0000256" key="3">
    <source>
        <dbReference type="ARBA" id="ARBA00022692"/>
    </source>
</evidence>
<evidence type="ECO:0000256" key="2">
    <source>
        <dbReference type="ARBA" id="ARBA00010663"/>
    </source>
</evidence>
<evidence type="ECO:0000256" key="7">
    <source>
        <dbReference type="ARBA" id="ARBA00023170"/>
    </source>
</evidence>
<dbReference type="InterPro" id="IPR000276">
    <property type="entry name" value="GPCR_Rhodpsn"/>
</dbReference>
<feature type="transmembrane region" description="Helical" evidence="10">
    <location>
        <begin position="141"/>
        <end position="160"/>
    </location>
</feature>
<dbReference type="AlphaFoldDB" id="A0A9J7M1E2"/>
<keyword evidence="7 9" id="KW-0675">Receptor</keyword>
<dbReference type="GO" id="GO:0005886">
    <property type="term" value="C:plasma membrane"/>
    <property type="evidence" value="ECO:0000318"/>
    <property type="project" value="GO_Central"/>
</dbReference>
<evidence type="ECO:0000259" key="11">
    <source>
        <dbReference type="PROSITE" id="PS50262"/>
    </source>
</evidence>
<evidence type="ECO:0000256" key="9">
    <source>
        <dbReference type="RuleBase" id="RU000688"/>
    </source>
</evidence>
<dbReference type="GO" id="GO:0007186">
    <property type="term" value="P:G protein-coupled receptor signaling pathway"/>
    <property type="evidence" value="ECO:0000318"/>
    <property type="project" value="GO_Central"/>
</dbReference>
<dbReference type="OrthoDB" id="10053194at2759"/>
<keyword evidence="3 9" id="KW-0812">Transmembrane</keyword>
<accession>A0A9J7M1E2</accession>
<evidence type="ECO:0000256" key="10">
    <source>
        <dbReference type="SAM" id="Phobius"/>
    </source>
</evidence>
<evidence type="ECO:0000313" key="13">
    <source>
        <dbReference type="RefSeq" id="XP_035691330.1"/>
    </source>
</evidence>
<keyword evidence="5 9" id="KW-0297">G-protein coupled receptor</keyword>
<dbReference type="OMA" id="WGIACAV"/>
<dbReference type="Pfam" id="PF00001">
    <property type="entry name" value="7tm_1"/>
    <property type="match status" value="1"/>
</dbReference>
<dbReference type="SUPFAM" id="SSF81321">
    <property type="entry name" value="Family A G protein-coupled receptor-like"/>
    <property type="match status" value="1"/>
</dbReference>
<dbReference type="Gene3D" id="1.20.1070.10">
    <property type="entry name" value="Rhodopsin 7-helix transmembrane proteins"/>
    <property type="match status" value="1"/>
</dbReference>
<evidence type="ECO:0000256" key="5">
    <source>
        <dbReference type="ARBA" id="ARBA00023040"/>
    </source>
</evidence>
<dbReference type="GeneID" id="118426175"/>
<proteinExistence type="inferred from homology"/>